<accession>A0A1Y2EEY5</accession>
<comment type="caution">
    <text evidence="3">The sequence shown here is derived from an EMBL/GenBank/DDBJ whole genome shotgun (WGS) entry which is preliminary data.</text>
</comment>
<organism evidence="3 4">
    <name type="scientific">Pseudomassariella vexata</name>
    <dbReference type="NCBI Taxonomy" id="1141098"/>
    <lineage>
        <taxon>Eukaryota</taxon>
        <taxon>Fungi</taxon>
        <taxon>Dikarya</taxon>
        <taxon>Ascomycota</taxon>
        <taxon>Pezizomycotina</taxon>
        <taxon>Sordariomycetes</taxon>
        <taxon>Xylariomycetidae</taxon>
        <taxon>Amphisphaeriales</taxon>
        <taxon>Pseudomassariaceae</taxon>
        <taxon>Pseudomassariella</taxon>
    </lineage>
</organism>
<evidence type="ECO:0000313" key="4">
    <source>
        <dbReference type="Proteomes" id="UP000193689"/>
    </source>
</evidence>
<feature type="compositionally biased region" description="Low complexity" evidence="1">
    <location>
        <begin position="192"/>
        <end position="203"/>
    </location>
</feature>
<keyword evidence="2" id="KW-0812">Transmembrane</keyword>
<feature type="transmembrane region" description="Helical" evidence="2">
    <location>
        <begin position="85"/>
        <end position="105"/>
    </location>
</feature>
<dbReference type="InParanoid" id="A0A1Y2EEY5"/>
<name>A0A1Y2EEY5_9PEZI</name>
<keyword evidence="4" id="KW-1185">Reference proteome</keyword>
<reference evidence="3 4" key="1">
    <citation type="submission" date="2016-07" db="EMBL/GenBank/DDBJ databases">
        <title>Pervasive Adenine N6-methylation of Active Genes in Fungi.</title>
        <authorList>
            <consortium name="DOE Joint Genome Institute"/>
            <person name="Mondo S.J."/>
            <person name="Dannebaum R.O."/>
            <person name="Kuo R.C."/>
            <person name="Labutti K."/>
            <person name="Haridas S."/>
            <person name="Kuo A."/>
            <person name="Salamov A."/>
            <person name="Ahrendt S.R."/>
            <person name="Lipzen A."/>
            <person name="Sullivan W."/>
            <person name="Andreopoulos W.B."/>
            <person name="Clum A."/>
            <person name="Lindquist E."/>
            <person name="Daum C."/>
            <person name="Ramamoorthy G.K."/>
            <person name="Gryganskyi A."/>
            <person name="Culley D."/>
            <person name="Magnuson J.K."/>
            <person name="James T.Y."/>
            <person name="O'Malley M.A."/>
            <person name="Stajich J.E."/>
            <person name="Spatafora J.W."/>
            <person name="Visel A."/>
            <person name="Grigoriev I.V."/>
        </authorList>
    </citation>
    <scope>NUCLEOTIDE SEQUENCE [LARGE SCALE GENOMIC DNA]</scope>
    <source>
        <strain evidence="3 4">CBS 129021</strain>
    </source>
</reference>
<feature type="region of interest" description="Disordered" evidence="1">
    <location>
        <begin position="167"/>
        <end position="218"/>
    </location>
</feature>
<dbReference type="Proteomes" id="UP000193689">
    <property type="component" value="Unassembled WGS sequence"/>
</dbReference>
<dbReference type="AlphaFoldDB" id="A0A1Y2EEY5"/>
<keyword evidence="2" id="KW-0472">Membrane</keyword>
<evidence type="ECO:0000256" key="2">
    <source>
        <dbReference type="SAM" id="Phobius"/>
    </source>
</evidence>
<dbReference type="EMBL" id="MCFJ01000002">
    <property type="protein sequence ID" value="ORY69874.1"/>
    <property type="molecule type" value="Genomic_DNA"/>
</dbReference>
<dbReference type="RefSeq" id="XP_040719824.1">
    <property type="nucleotide sequence ID" value="XM_040863336.1"/>
</dbReference>
<dbReference type="GeneID" id="63779548"/>
<feature type="compositionally biased region" description="Basic and acidic residues" evidence="1">
    <location>
        <begin position="167"/>
        <end position="176"/>
    </location>
</feature>
<sequence>MERILLSRALQAPFGLRAAMTTPTRQAMHVSSVRHASSAPSIVQTSFWKSLIPKPLRRRKQPSVDWGTPDYGVKKKPKSKEWNPATFYIVIFMFIGSMSIQMIALRKDFNTFMRRSDTRIGVLREVVDKLQRGEEVDVEKALGTGDAEKEQEWEAVLREIERDDALRNSRKGEKSKQAALTKVGTEVDDIKAQQTPAATATKTEPTKEKAATSYSSFF</sequence>
<evidence type="ECO:0000256" key="1">
    <source>
        <dbReference type="SAM" id="MobiDB-lite"/>
    </source>
</evidence>
<dbReference type="Pfam" id="PF17254">
    <property type="entry name" value="DUF5321"/>
    <property type="match status" value="1"/>
</dbReference>
<dbReference type="OrthoDB" id="2253354at2759"/>
<evidence type="ECO:0000313" key="3">
    <source>
        <dbReference type="EMBL" id="ORY69874.1"/>
    </source>
</evidence>
<keyword evidence="2" id="KW-1133">Transmembrane helix</keyword>
<proteinExistence type="predicted"/>
<dbReference type="InterPro" id="IPR035213">
    <property type="entry name" value="DUF5321"/>
</dbReference>
<gene>
    <name evidence="3" type="ORF">BCR38DRAFT_481036</name>
</gene>
<protein>
    <submittedName>
        <fullName evidence="3">Uncharacterized protein</fullName>
    </submittedName>
</protein>